<protein>
    <submittedName>
        <fullName evidence="1">Uncharacterized protein</fullName>
    </submittedName>
</protein>
<sequence length="170" mass="19253">MLLLNSIVNNPYFKQSSLHASFSECPLGFIDIGALGGVHSLISPVASLMHYACFEPAADALYFKDPFDPANKNRNFFKRNIEVLLLTAILTYFYDFALEIVECYYTDKTDSGHIRDLVLSMAAIQSKTIENSLNCLLEDDRTNPSKTYLLAKKFIDKYKSNNDVDFIIEV</sequence>
<evidence type="ECO:0000313" key="2">
    <source>
        <dbReference type="Proteomes" id="UP000178082"/>
    </source>
</evidence>
<comment type="caution">
    <text evidence="1">The sequence shown here is derived from an EMBL/GenBank/DDBJ whole genome shotgun (WGS) entry which is preliminary data.</text>
</comment>
<dbReference type="Proteomes" id="UP000178082">
    <property type="component" value="Unassembled WGS sequence"/>
</dbReference>
<name>A0A1F7SKZ8_9BACT</name>
<dbReference type="STRING" id="1817883.A3G31_00770"/>
<dbReference type="AlphaFoldDB" id="A0A1F7SKZ8"/>
<gene>
    <name evidence="1" type="ORF">A3G31_00770</name>
</gene>
<organism evidence="1 2">
    <name type="scientific">Candidatus Schekmanbacteria bacterium RIFCSPLOWO2_12_FULL_38_15</name>
    <dbReference type="NCBI Taxonomy" id="1817883"/>
    <lineage>
        <taxon>Bacteria</taxon>
        <taxon>Candidatus Schekmaniibacteriota</taxon>
    </lineage>
</organism>
<reference evidence="1 2" key="1">
    <citation type="journal article" date="2016" name="Nat. Commun.">
        <title>Thousands of microbial genomes shed light on interconnected biogeochemical processes in an aquifer system.</title>
        <authorList>
            <person name="Anantharaman K."/>
            <person name="Brown C.T."/>
            <person name="Hug L.A."/>
            <person name="Sharon I."/>
            <person name="Castelle C.J."/>
            <person name="Probst A.J."/>
            <person name="Thomas B.C."/>
            <person name="Singh A."/>
            <person name="Wilkins M.J."/>
            <person name="Karaoz U."/>
            <person name="Brodie E.L."/>
            <person name="Williams K.H."/>
            <person name="Hubbard S.S."/>
            <person name="Banfield J.F."/>
        </authorList>
    </citation>
    <scope>NUCLEOTIDE SEQUENCE [LARGE SCALE GENOMIC DNA]</scope>
</reference>
<accession>A0A1F7SKZ8</accession>
<dbReference type="EMBL" id="MGDI01000019">
    <property type="protein sequence ID" value="OGL53918.1"/>
    <property type="molecule type" value="Genomic_DNA"/>
</dbReference>
<proteinExistence type="predicted"/>
<evidence type="ECO:0000313" key="1">
    <source>
        <dbReference type="EMBL" id="OGL53918.1"/>
    </source>
</evidence>